<dbReference type="EMBL" id="GBXM01065704">
    <property type="protein sequence ID" value="JAH42873.1"/>
    <property type="molecule type" value="Transcribed_RNA"/>
</dbReference>
<reference evidence="1" key="1">
    <citation type="submission" date="2014-11" db="EMBL/GenBank/DDBJ databases">
        <authorList>
            <person name="Amaro Gonzalez C."/>
        </authorList>
    </citation>
    <scope>NUCLEOTIDE SEQUENCE</scope>
</reference>
<name>A0A0E9SQU3_ANGAN</name>
<evidence type="ECO:0000313" key="1">
    <source>
        <dbReference type="EMBL" id="JAH42873.1"/>
    </source>
</evidence>
<accession>A0A0E9SQU3</accession>
<protein>
    <submittedName>
        <fullName evidence="1">Uncharacterized protein</fullName>
    </submittedName>
</protein>
<organism evidence="1">
    <name type="scientific">Anguilla anguilla</name>
    <name type="common">European freshwater eel</name>
    <name type="synonym">Muraena anguilla</name>
    <dbReference type="NCBI Taxonomy" id="7936"/>
    <lineage>
        <taxon>Eukaryota</taxon>
        <taxon>Metazoa</taxon>
        <taxon>Chordata</taxon>
        <taxon>Craniata</taxon>
        <taxon>Vertebrata</taxon>
        <taxon>Euteleostomi</taxon>
        <taxon>Actinopterygii</taxon>
        <taxon>Neopterygii</taxon>
        <taxon>Teleostei</taxon>
        <taxon>Anguilliformes</taxon>
        <taxon>Anguillidae</taxon>
        <taxon>Anguilla</taxon>
    </lineage>
</organism>
<reference evidence="1" key="2">
    <citation type="journal article" date="2015" name="Fish Shellfish Immunol.">
        <title>Early steps in the European eel (Anguilla anguilla)-Vibrio vulnificus interaction in the gills: Role of the RtxA13 toxin.</title>
        <authorList>
            <person name="Callol A."/>
            <person name="Pajuelo D."/>
            <person name="Ebbesson L."/>
            <person name="Teles M."/>
            <person name="MacKenzie S."/>
            <person name="Amaro C."/>
        </authorList>
    </citation>
    <scope>NUCLEOTIDE SEQUENCE</scope>
</reference>
<proteinExistence type="predicted"/>
<sequence>MQKHALSLSVCHTHTHTHTEVFLSFVNLSAMRYIWSHLK</sequence>
<dbReference type="AlphaFoldDB" id="A0A0E9SQU3"/>